<feature type="domain" description="Thioredoxin" evidence="5">
    <location>
        <begin position="267"/>
        <end position="408"/>
    </location>
</feature>
<dbReference type="InterPro" id="IPR036249">
    <property type="entry name" value="Thioredoxin-like_sf"/>
</dbReference>
<evidence type="ECO:0000256" key="2">
    <source>
        <dbReference type="ARBA" id="ARBA00022748"/>
    </source>
</evidence>
<dbReference type="AlphaFoldDB" id="A0A4R6WAE0"/>
<dbReference type="Pfam" id="PF00578">
    <property type="entry name" value="AhpC-TSA"/>
    <property type="match status" value="1"/>
</dbReference>
<evidence type="ECO:0000256" key="4">
    <source>
        <dbReference type="ARBA" id="ARBA00023284"/>
    </source>
</evidence>
<reference evidence="6 7" key="1">
    <citation type="submission" date="2019-03" db="EMBL/GenBank/DDBJ databases">
        <title>Genomic Encyclopedia of Archaeal and Bacterial Type Strains, Phase II (KMG-II): from individual species to whole genera.</title>
        <authorList>
            <person name="Goeker M."/>
        </authorList>
    </citation>
    <scope>NUCLEOTIDE SEQUENCE [LARGE SCALE GENOMIC DNA]</scope>
    <source>
        <strain evidence="6 7">DSM 28353</strain>
    </source>
</reference>
<accession>A0A4R6WAE0</accession>
<proteinExistence type="predicted"/>
<dbReference type="GO" id="GO:0030313">
    <property type="term" value="C:cell envelope"/>
    <property type="evidence" value="ECO:0007669"/>
    <property type="project" value="UniProtKB-SubCell"/>
</dbReference>
<dbReference type="InterPro" id="IPR000866">
    <property type="entry name" value="AhpC/TSA"/>
</dbReference>
<dbReference type="Proteomes" id="UP000295292">
    <property type="component" value="Unassembled WGS sequence"/>
</dbReference>
<keyword evidence="3" id="KW-1015">Disulfide bond</keyword>
<keyword evidence="2" id="KW-0201">Cytochrome c-type biogenesis</keyword>
<comment type="subcellular location">
    <subcellularLocation>
        <location evidence="1">Cell envelope</location>
    </subcellularLocation>
</comment>
<dbReference type="SUPFAM" id="SSF52833">
    <property type="entry name" value="Thioredoxin-like"/>
    <property type="match status" value="1"/>
</dbReference>
<dbReference type="InterPro" id="IPR050553">
    <property type="entry name" value="Thioredoxin_ResA/DsbE_sf"/>
</dbReference>
<dbReference type="GO" id="GO:0016209">
    <property type="term" value="F:antioxidant activity"/>
    <property type="evidence" value="ECO:0007669"/>
    <property type="project" value="InterPro"/>
</dbReference>
<keyword evidence="7" id="KW-1185">Reference proteome</keyword>
<gene>
    <name evidence="6" type="ORF">CLV99_2926</name>
</gene>
<dbReference type="EMBL" id="SNYV01000015">
    <property type="protein sequence ID" value="TDQ76339.1"/>
    <property type="molecule type" value="Genomic_DNA"/>
</dbReference>
<evidence type="ECO:0000256" key="1">
    <source>
        <dbReference type="ARBA" id="ARBA00004196"/>
    </source>
</evidence>
<dbReference type="InterPro" id="IPR013766">
    <property type="entry name" value="Thioredoxin_domain"/>
</dbReference>
<name>A0A4R6WAE0_9SPHI</name>
<evidence type="ECO:0000259" key="5">
    <source>
        <dbReference type="PROSITE" id="PS51352"/>
    </source>
</evidence>
<comment type="caution">
    <text evidence="6">The sequence shown here is derived from an EMBL/GenBank/DDBJ whole genome shotgun (WGS) entry which is preliminary data.</text>
</comment>
<dbReference type="Pfam" id="PF14289">
    <property type="entry name" value="DUF4369"/>
    <property type="match status" value="1"/>
</dbReference>
<dbReference type="GO" id="GO:0016491">
    <property type="term" value="F:oxidoreductase activity"/>
    <property type="evidence" value="ECO:0007669"/>
    <property type="project" value="InterPro"/>
</dbReference>
<dbReference type="PANTHER" id="PTHR42852">
    <property type="entry name" value="THIOL:DISULFIDE INTERCHANGE PROTEIN DSBE"/>
    <property type="match status" value="1"/>
</dbReference>
<dbReference type="PANTHER" id="PTHR42852:SF6">
    <property type="entry name" value="THIOL:DISULFIDE INTERCHANGE PROTEIN DSBE"/>
    <property type="match status" value="1"/>
</dbReference>
<dbReference type="OrthoDB" id="1069091at2"/>
<dbReference type="CDD" id="cd02966">
    <property type="entry name" value="TlpA_like_family"/>
    <property type="match status" value="1"/>
</dbReference>
<dbReference type="Gene3D" id="3.40.30.10">
    <property type="entry name" value="Glutaredoxin"/>
    <property type="match status" value="1"/>
</dbReference>
<evidence type="ECO:0000313" key="6">
    <source>
        <dbReference type="EMBL" id="TDQ76339.1"/>
    </source>
</evidence>
<protein>
    <submittedName>
        <fullName evidence="6">Peroxiredoxin</fullName>
    </submittedName>
</protein>
<dbReference type="GO" id="GO:0017004">
    <property type="term" value="P:cytochrome complex assembly"/>
    <property type="evidence" value="ECO:0007669"/>
    <property type="project" value="UniProtKB-KW"/>
</dbReference>
<keyword evidence="4" id="KW-0676">Redox-active center</keyword>
<organism evidence="6 7">
    <name type="scientific">Sphingobacterium yanglingense</name>
    <dbReference type="NCBI Taxonomy" id="1437280"/>
    <lineage>
        <taxon>Bacteria</taxon>
        <taxon>Pseudomonadati</taxon>
        <taxon>Bacteroidota</taxon>
        <taxon>Sphingobacteriia</taxon>
        <taxon>Sphingobacteriales</taxon>
        <taxon>Sphingobacteriaceae</taxon>
        <taxon>Sphingobacterium</taxon>
    </lineage>
</organism>
<evidence type="ECO:0000256" key="3">
    <source>
        <dbReference type="ARBA" id="ARBA00023157"/>
    </source>
</evidence>
<sequence length="408" mass="46770">MQKQAETSNSLLCLLSNIQNKLHWFFNNLIDHSLEKYTFLFILLSISPLFSSAQIQYLIEGEIKELKENDKVYLIVDHVDTDSSVVTKGKFKFTGTANHTKIATLGIYEKNVPTEGMSRFPVKFREFYLSSAPILVKGNELSSANIKGDELNVIYSKYWFENDSLRNEAMAISSAFTDNVKNGTLTNGEAIKHQENLQEFMKSMLIFDMSFLANNTPSIFSADLIERHLNQENVLQLEDIFNKIPFTPMDSSKKDKIAIAINRYKKLAVGSKAPAFTLRDIHDKEVSLESFKGKIVLLDFWASWCIPCRKENPRYLAICEKFKNKNFEIVAVSLNKEKEKELWLKAIHEDKITGWTHLSDLKGHQSPIYELYEVKGLPHSYLLDENGIIIGHNLKGDELETKLDQILK</sequence>
<evidence type="ECO:0000313" key="7">
    <source>
        <dbReference type="Proteomes" id="UP000295292"/>
    </source>
</evidence>
<dbReference type="RefSeq" id="WP_133585164.1">
    <property type="nucleotide sequence ID" value="NZ_SNYV01000015.1"/>
</dbReference>
<dbReference type="InterPro" id="IPR025380">
    <property type="entry name" value="DUF4369"/>
</dbReference>
<dbReference type="PROSITE" id="PS51352">
    <property type="entry name" value="THIOREDOXIN_2"/>
    <property type="match status" value="1"/>
</dbReference>